<name>A0A543J4R8_9PSEU</name>
<dbReference type="SUPFAM" id="SSF46689">
    <property type="entry name" value="Homeodomain-like"/>
    <property type="match status" value="1"/>
</dbReference>
<dbReference type="InterPro" id="IPR009057">
    <property type="entry name" value="Homeodomain-like_sf"/>
</dbReference>
<dbReference type="AlphaFoldDB" id="A0A543J4R8"/>
<dbReference type="GO" id="GO:0003677">
    <property type="term" value="F:DNA binding"/>
    <property type="evidence" value="ECO:0007669"/>
    <property type="project" value="UniProtKB-UniRule"/>
</dbReference>
<keyword evidence="1 2" id="KW-0238">DNA-binding</keyword>
<dbReference type="Proteomes" id="UP000316628">
    <property type="component" value="Unassembled WGS sequence"/>
</dbReference>
<evidence type="ECO:0000259" key="3">
    <source>
        <dbReference type="PROSITE" id="PS50977"/>
    </source>
</evidence>
<accession>A0A543J4R8</accession>
<sequence>MAALRALARGGVAAVPVDALAGEPDITRGSVHWHFEDREALLVAAVELREQRTTADLIARLAVLEDPEEKLREGLRTALGPEVIAGPAYLGWAELRRVATAAVPEVSGEGQRGRAALQHLIDRLTSVG</sequence>
<dbReference type="PROSITE" id="PS50977">
    <property type="entry name" value="HTH_TETR_2"/>
    <property type="match status" value="1"/>
</dbReference>
<evidence type="ECO:0000256" key="2">
    <source>
        <dbReference type="PROSITE-ProRule" id="PRU00335"/>
    </source>
</evidence>
<evidence type="ECO:0000256" key="1">
    <source>
        <dbReference type="ARBA" id="ARBA00023125"/>
    </source>
</evidence>
<dbReference type="InterPro" id="IPR001647">
    <property type="entry name" value="HTH_TetR"/>
</dbReference>
<protein>
    <submittedName>
        <fullName evidence="4">TetR family transcriptional regulator</fullName>
    </submittedName>
</protein>
<dbReference type="EMBL" id="VFPP01000001">
    <property type="protein sequence ID" value="TQM77768.1"/>
    <property type="molecule type" value="Genomic_DNA"/>
</dbReference>
<gene>
    <name evidence="4" type="ORF">FHX81_0002</name>
</gene>
<reference evidence="4 5" key="1">
    <citation type="submission" date="2019-06" db="EMBL/GenBank/DDBJ databases">
        <title>Sequencing the genomes of 1000 actinobacteria strains.</title>
        <authorList>
            <person name="Klenk H.-P."/>
        </authorList>
    </citation>
    <scope>NUCLEOTIDE SEQUENCE [LARGE SCALE GENOMIC DNA]</scope>
    <source>
        <strain evidence="4 5">DSM 45456</strain>
    </source>
</reference>
<dbReference type="Gene3D" id="1.10.357.10">
    <property type="entry name" value="Tetracycline Repressor, domain 2"/>
    <property type="match status" value="1"/>
</dbReference>
<keyword evidence="5" id="KW-1185">Reference proteome</keyword>
<feature type="domain" description="HTH tetR-type" evidence="3">
    <location>
        <begin position="1"/>
        <end position="53"/>
    </location>
</feature>
<evidence type="ECO:0000313" key="4">
    <source>
        <dbReference type="EMBL" id="TQM77768.1"/>
    </source>
</evidence>
<feature type="DNA-binding region" description="H-T-H motif" evidence="2">
    <location>
        <begin position="16"/>
        <end position="35"/>
    </location>
</feature>
<proteinExistence type="predicted"/>
<comment type="caution">
    <text evidence="4">The sequence shown here is derived from an EMBL/GenBank/DDBJ whole genome shotgun (WGS) entry which is preliminary data.</text>
</comment>
<organism evidence="4 5">
    <name type="scientific">Saccharothrix saharensis</name>
    <dbReference type="NCBI Taxonomy" id="571190"/>
    <lineage>
        <taxon>Bacteria</taxon>
        <taxon>Bacillati</taxon>
        <taxon>Actinomycetota</taxon>
        <taxon>Actinomycetes</taxon>
        <taxon>Pseudonocardiales</taxon>
        <taxon>Pseudonocardiaceae</taxon>
        <taxon>Saccharothrix</taxon>
    </lineage>
</organism>
<dbReference type="Pfam" id="PF00440">
    <property type="entry name" value="TetR_N"/>
    <property type="match status" value="1"/>
</dbReference>
<evidence type="ECO:0000313" key="5">
    <source>
        <dbReference type="Proteomes" id="UP000316628"/>
    </source>
</evidence>